<dbReference type="AlphaFoldDB" id="A0A835DWW1"/>
<dbReference type="EMBL" id="JACEFO010002585">
    <property type="protein sequence ID" value="KAF8655525.1"/>
    <property type="molecule type" value="Genomic_DNA"/>
</dbReference>
<protein>
    <submittedName>
        <fullName evidence="1">Uncharacterized protein</fullName>
    </submittedName>
</protein>
<organism evidence="1 2">
    <name type="scientific">Digitaria exilis</name>
    <dbReference type="NCBI Taxonomy" id="1010633"/>
    <lineage>
        <taxon>Eukaryota</taxon>
        <taxon>Viridiplantae</taxon>
        <taxon>Streptophyta</taxon>
        <taxon>Embryophyta</taxon>
        <taxon>Tracheophyta</taxon>
        <taxon>Spermatophyta</taxon>
        <taxon>Magnoliopsida</taxon>
        <taxon>Liliopsida</taxon>
        <taxon>Poales</taxon>
        <taxon>Poaceae</taxon>
        <taxon>PACMAD clade</taxon>
        <taxon>Panicoideae</taxon>
        <taxon>Panicodae</taxon>
        <taxon>Paniceae</taxon>
        <taxon>Anthephorinae</taxon>
        <taxon>Digitaria</taxon>
    </lineage>
</organism>
<name>A0A835DWW1_9POAL</name>
<keyword evidence="2" id="KW-1185">Reference proteome</keyword>
<accession>A0A835DWW1</accession>
<dbReference type="Proteomes" id="UP000636709">
    <property type="component" value="Unassembled WGS sequence"/>
</dbReference>
<proteinExistence type="predicted"/>
<comment type="caution">
    <text evidence="1">The sequence shown here is derived from an EMBL/GenBank/DDBJ whole genome shotgun (WGS) entry which is preliminary data.</text>
</comment>
<reference evidence="1" key="1">
    <citation type="submission" date="2020-07" db="EMBL/GenBank/DDBJ databases">
        <title>Genome sequence and genetic diversity analysis of an under-domesticated orphan crop, white fonio (Digitaria exilis).</title>
        <authorList>
            <person name="Bennetzen J.L."/>
            <person name="Chen S."/>
            <person name="Ma X."/>
            <person name="Wang X."/>
            <person name="Yssel A.E.J."/>
            <person name="Chaluvadi S.R."/>
            <person name="Johnson M."/>
            <person name="Gangashetty P."/>
            <person name="Hamidou F."/>
            <person name="Sanogo M.D."/>
            <person name="Zwaenepoel A."/>
            <person name="Wallace J."/>
            <person name="Van De Peer Y."/>
            <person name="Van Deynze A."/>
        </authorList>
    </citation>
    <scope>NUCLEOTIDE SEQUENCE</scope>
    <source>
        <tissue evidence="1">Leaves</tissue>
    </source>
</reference>
<gene>
    <name evidence="1" type="ORF">HU200_061070</name>
</gene>
<sequence>MRSSFICGIYPAVVMRVTVPVLAMIDQFEGRHSSEPSRPFLPSSSPYPDLHTRRLATRSPVNSSCFSPMQPAASGRGIGAQLSAWKLHPCGVMESWWPANILW</sequence>
<evidence type="ECO:0000313" key="2">
    <source>
        <dbReference type="Proteomes" id="UP000636709"/>
    </source>
</evidence>
<evidence type="ECO:0000313" key="1">
    <source>
        <dbReference type="EMBL" id="KAF8655525.1"/>
    </source>
</evidence>